<dbReference type="PANTHER" id="PTHR43294">
    <property type="entry name" value="SODIUM/POTASSIUM-TRANSPORTING ATPASE SUBUNIT ALPHA"/>
    <property type="match status" value="1"/>
</dbReference>
<dbReference type="GO" id="GO:1902600">
    <property type="term" value="P:proton transmembrane transport"/>
    <property type="evidence" value="ECO:0007669"/>
    <property type="project" value="TreeGrafter"/>
</dbReference>
<evidence type="ECO:0000256" key="2">
    <source>
        <dbReference type="ARBA" id="ARBA00022475"/>
    </source>
</evidence>
<comment type="caution">
    <text evidence="4">The sequence shown here is derived from an EMBL/GenBank/DDBJ whole genome shotgun (WGS) entry which is preliminary data.</text>
</comment>
<organism evidence="4 5">
    <name type="scientific">Rhamnusium bicolor</name>
    <dbReference type="NCBI Taxonomy" id="1586634"/>
    <lineage>
        <taxon>Eukaryota</taxon>
        <taxon>Metazoa</taxon>
        <taxon>Ecdysozoa</taxon>
        <taxon>Arthropoda</taxon>
        <taxon>Hexapoda</taxon>
        <taxon>Insecta</taxon>
        <taxon>Pterygota</taxon>
        <taxon>Neoptera</taxon>
        <taxon>Endopterygota</taxon>
        <taxon>Coleoptera</taxon>
        <taxon>Polyphaga</taxon>
        <taxon>Cucujiformia</taxon>
        <taxon>Chrysomeloidea</taxon>
        <taxon>Cerambycidae</taxon>
        <taxon>Lepturinae</taxon>
        <taxon>Rhagiini</taxon>
        <taxon>Rhamnusium</taxon>
    </lineage>
</organism>
<dbReference type="GO" id="GO:0005886">
    <property type="term" value="C:plasma membrane"/>
    <property type="evidence" value="ECO:0007669"/>
    <property type="project" value="UniProtKB-SubCell"/>
</dbReference>
<dbReference type="GO" id="GO:0006883">
    <property type="term" value="P:intracellular sodium ion homeostasis"/>
    <property type="evidence" value="ECO:0007669"/>
    <property type="project" value="TreeGrafter"/>
</dbReference>
<dbReference type="Gene3D" id="2.70.150.10">
    <property type="entry name" value="Calcium-transporting ATPase, cytoplasmic transduction domain A"/>
    <property type="match status" value="1"/>
</dbReference>
<dbReference type="Proteomes" id="UP001162156">
    <property type="component" value="Unassembled WGS sequence"/>
</dbReference>
<protein>
    <recommendedName>
        <fullName evidence="3">P-type ATPase A domain-containing protein</fullName>
    </recommendedName>
</protein>
<dbReference type="InterPro" id="IPR059000">
    <property type="entry name" value="ATPase_P-type_domA"/>
</dbReference>
<keyword evidence="5" id="KW-1185">Reference proteome</keyword>
<dbReference type="SUPFAM" id="SSF81653">
    <property type="entry name" value="Calcium ATPase, transduction domain A"/>
    <property type="match status" value="1"/>
</dbReference>
<dbReference type="GO" id="GO:0030007">
    <property type="term" value="P:intracellular potassium ion homeostasis"/>
    <property type="evidence" value="ECO:0007669"/>
    <property type="project" value="TreeGrafter"/>
</dbReference>
<dbReference type="GO" id="GO:0036376">
    <property type="term" value="P:sodium ion export across plasma membrane"/>
    <property type="evidence" value="ECO:0007669"/>
    <property type="project" value="TreeGrafter"/>
</dbReference>
<evidence type="ECO:0000259" key="3">
    <source>
        <dbReference type="Pfam" id="PF00122"/>
    </source>
</evidence>
<dbReference type="Pfam" id="PF00122">
    <property type="entry name" value="E1-E2_ATPase"/>
    <property type="match status" value="1"/>
</dbReference>
<evidence type="ECO:0000313" key="4">
    <source>
        <dbReference type="EMBL" id="KAJ8930211.1"/>
    </source>
</evidence>
<dbReference type="AlphaFoldDB" id="A0AAV8WUR8"/>
<evidence type="ECO:0000313" key="5">
    <source>
        <dbReference type="Proteomes" id="UP001162156"/>
    </source>
</evidence>
<keyword evidence="2" id="KW-0472">Membrane</keyword>
<keyword evidence="2" id="KW-1003">Cell membrane</keyword>
<name>A0AAV8WUR8_9CUCU</name>
<reference evidence="4" key="1">
    <citation type="journal article" date="2023" name="Insect Mol. Biol.">
        <title>Genome sequencing provides insights into the evolution of gene families encoding plant cell wall-degrading enzymes in longhorned beetles.</title>
        <authorList>
            <person name="Shin N.R."/>
            <person name="Okamura Y."/>
            <person name="Kirsch R."/>
            <person name="Pauchet Y."/>
        </authorList>
    </citation>
    <scope>NUCLEOTIDE SEQUENCE</scope>
    <source>
        <strain evidence="4">RBIC_L_NR</strain>
    </source>
</reference>
<dbReference type="GO" id="GO:1990573">
    <property type="term" value="P:potassium ion import across plasma membrane"/>
    <property type="evidence" value="ECO:0007669"/>
    <property type="project" value="TreeGrafter"/>
</dbReference>
<proteinExistence type="predicted"/>
<feature type="domain" description="P-type ATPase A" evidence="3">
    <location>
        <begin position="3"/>
        <end position="82"/>
    </location>
</feature>
<dbReference type="PANTHER" id="PTHR43294:SF21">
    <property type="entry name" value="CATION TRANSPORTING ATPASE"/>
    <property type="match status" value="1"/>
</dbReference>
<dbReference type="InterPro" id="IPR050510">
    <property type="entry name" value="Cation_transp_ATPase_P-type"/>
</dbReference>
<sequence>MSDLVEIKSGDVVPADIRLIESQNLKVDNSAITGESYPINRGPDCTDIDPLETINLAFYSTSVLQGSGTGIVIKCGDDTVIG</sequence>
<comment type="subcellular location">
    <subcellularLocation>
        <location evidence="1">Cell membrane</location>
        <topology evidence="1">Multi-pass membrane protein</topology>
    </subcellularLocation>
</comment>
<dbReference type="EMBL" id="JANEYF010004726">
    <property type="protein sequence ID" value="KAJ8930211.1"/>
    <property type="molecule type" value="Genomic_DNA"/>
</dbReference>
<accession>A0AAV8WUR8</accession>
<dbReference type="GO" id="GO:0005391">
    <property type="term" value="F:P-type sodium:potassium-exchanging transporter activity"/>
    <property type="evidence" value="ECO:0007669"/>
    <property type="project" value="TreeGrafter"/>
</dbReference>
<dbReference type="InterPro" id="IPR008250">
    <property type="entry name" value="ATPase_P-typ_transduc_dom_A_sf"/>
</dbReference>
<evidence type="ECO:0000256" key="1">
    <source>
        <dbReference type="ARBA" id="ARBA00004651"/>
    </source>
</evidence>
<gene>
    <name evidence="4" type="ORF">NQ314_017013</name>
</gene>